<proteinExistence type="evidence at transcript level"/>
<name>B6T122_MAIZE</name>
<evidence type="ECO:0000313" key="2">
    <source>
        <dbReference type="EMBL" id="ACG30805.1"/>
    </source>
</evidence>
<evidence type="ECO:0000256" key="1">
    <source>
        <dbReference type="SAM" id="SignalP"/>
    </source>
</evidence>
<dbReference type="AlphaFoldDB" id="B6T122"/>
<sequence length="84" mass="9080">MGQNEMLSFSRSAILSYLLWCLLFLTLASSNGAVATAKPKAGCGYKLVSLVQLPNGGGLVGYLQVKQRTSTYGPDIPRLRLFVK</sequence>
<protein>
    <submittedName>
        <fullName evidence="2">Uncharacterized protein</fullName>
    </submittedName>
</protein>
<reference evidence="2" key="1">
    <citation type="journal article" date="2009" name="Plant Mol. Biol.">
        <title>Insights into corn genes derived from large-scale cDNA sequencing.</title>
        <authorList>
            <person name="Alexandrov N.N."/>
            <person name="Brover V.V."/>
            <person name="Freidin S."/>
            <person name="Troukhan M.E."/>
            <person name="Tatarinova T.V."/>
            <person name="Zhang H."/>
            <person name="Swaller T.J."/>
            <person name="Lu Y.P."/>
            <person name="Bouck J."/>
            <person name="Flavell R.B."/>
            <person name="Feldmann K.A."/>
        </authorList>
    </citation>
    <scope>NUCLEOTIDE SEQUENCE</scope>
</reference>
<accession>B6T122</accession>
<feature type="chain" id="PRO_5002849879" evidence="1">
    <location>
        <begin position="31"/>
        <end position="84"/>
    </location>
</feature>
<keyword evidence="1" id="KW-0732">Signal</keyword>
<dbReference type="ExpressionAtlas" id="B6T122">
    <property type="expression patterns" value="baseline and differential"/>
</dbReference>
<organism evidence="2">
    <name type="scientific">Zea mays</name>
    <name type="common">Maize</name>
    <dbReference type="NCBI Taxonomy" id="4577"/>
    <lineage>
        <taxon>Eukaryota</taxon>
        <taxon>Viridiplantae</taxon>
        <taxon>Streptophyta</taxon>
        <taxon>Embryophyta</taxon>
        <taxon>Tracheophyta</taxon>
        <taxon>Spermatophyta</taxon>
        <taxon>Magnoliopsida</taxon>
        <taxon>Liliopsida</taxon>
        <taxon>Poales</taxon>
        <taxon>Poaceae</taxon>
        <taxon>PACMAD clade</taxon>
        <taxon>Panicoideae</taxon>
        <taxon>Andropogonodae</taxon>
        <taxon>Andropogoneae</taxon>
        <taxon>Tripsacinae</taxon>
        <taxon>Zea</taxon>
    </lineage>
</organism>
<feature type="signal peptide" evidence="1">
    <location>
        <begin position="1"/>
        <end position="30"/>
    </location>
</feature>
<dbReference type="EMBL" id="EU958687">
    <property type="protein sequence ID" value="ACG30805.1"/>
    <property type="molecule type" value="mRNA"/>
</dbReference>